<evidence type="ECO:0000256" key="1">
    <source>
        <dbReference type="ARBA" id="ARBA00022475"/>
    </source>
</evidence>
<dbReference type="EMBL" id="CP042218">
    <property type="protein sequence ID" value="QDW65699.1"/>
    <property type="molecule type" value="Genomic_DNA"/>
</dbReference>
<accession>A0A518N1C5</accession>
<evidence type="ECO:0000256" key="5">
    <source>
        <dbReference type="SAM" id="Phobius"/>
    </source>
</evidence>
<evidence type="ECO:0000313" key="7">
    <source>
        <dbReference type="EMBL" id="QDW65699.1"/>
    </source>
</evidence>
<gene>
    <name evidence="7" type="ORF">FPZ22_01295</name>
</gene>
<dbReference type="GO" id="GO:0005886">
    <property type="term" value="C:plasma membrane"/>
    <property type="evidence" value="ECO:0007669"/>
    <property type="project" value="InterPro"/>
</dbReference>
<dbReference type="KEGG" id="lug:FPZ22_01295"/>
<name>A0A518N1C5_9GAMM</name>
<keyword evidence="8" id="KW-1185">Reference proteome</keyword>
<keyword evidence="1" id="KW-1003">Cell membrane</keyword>
<dbReference type="RefSeq" id="WP_144889553.1">
    <property type="nucleotide sequence ID" value="NZ_CP042218.1"/>
</dbReference>
<protein>
    <submittedName>
        <fullName evidence="7">LapA family protein</fullName>
    </submittedName>
</protein>
<keyword evidence="4 5" id="KW-0472">Membrane</keyword>
<dbReference type="AlphaFoldDB" id="A0A518N1C5"/>
<evidence type="ECO:0000259" key="6">
    <source>
        <dbReference type="Pfam" id="PF06305"/>
    </source>
</evidence>
<keyword evidence="2 5" id="KW-0812">Transmembrane</keyword>
<proteinExistence type="predicted"/>
<evidence type="ECO:0000256" key="2">
    <source>
        <dbReference type="ARBA" id="ARBA00022692"/>
    </source>
</evidence>
<dbReference type="Proteomes" id="UP000316584">
    <property type="component" value="Chromosome"/>
</dbReference>
<feature type="transmembrane region" description="Helical" evidence="5">
    <location>
        <begin position="44"/>
        <end position="67"/>
    </location>
</feature>
<evidence type="ECO:0000256" key="3">
    <source>
        <dbReference type="ARBA" id="ARBA00022989"/>
    </source>
</evidence>
<sequence length="84" mass="8673">MRPIRILVALLCLVAGVALGALNPQVVEVDLGLAVFRPTLGVALLATLLSGAIAGGLAIMVSVVLPLRHRRRTGADRSHATDAN</sequence>
<organism evidence="7 8">
    <name type="scientific">Luteimonas granuli</name>
    <dbReference type="NCBI Taxonomy" id="1176533"/>
    <lineage>
        <taxon>Bacteria</taxon>
        <taxon>Pseudomonadati</taxon>
        <taxon>Pseudomonadota</taxon>
        <taxon>Gammaproteobacteria</taxon>
        <taxon>Lysobacterales</taxon>
        <taxon>Lysobacteraceae</taxon>
        <taxon>Luteimonas</taxon>
    </lineage>
</organism>
<dbReference type="Pfam" id="PF06305">
    <property type="entry name" value="LapA_dom"/>
    <property type="match status" value="1"/>
</dbReference>
<reference evidence="7 8" key="1">
    <citation type="submission" date="2019-07" db="EMBL/GenBank/DDBJ databases">
        <title>Full genome sequence of Luteimonas sp. Gr-4.</title>
        <authorList>
            <person name="Im W.-T."/>
        </authorList>
    </citation>
    <scope>NUCLEOTIDE SEQUENCE [LARGE SCALE GENOMIC DNA]</scope>
    <source>
        <strain evidence="7 8">Gr-4</strain>
    </source>
</reference>
<dbReference type="OrthoDB" id="6028404at2"/>
<keyword evidence="3 5" id="KW-1133">Transmembrane helix</keyword>
<dbReference type="InterPro" id="IPR010445">
    <property type="entry name" value="LapA_dom"/>
</dbReference>
<feature type="domain" description="Lipopolysaccharide assembly protein A" evidence="6">
    <location>
        <begin position="22"/>
        <end position="75"/>
    </location>
</feature>
<evidence type="ECO:0000256" key="4">
    <source>
        <dbReference type="ARBA" id="ARBA00023136"/>
    </source>
</evidence>
<evidence type="ECO:0000313" key="8">
    <source>
        <dbReference type="Proteomes" id="UP000316584"/>
    </source>
</evidence>